<keyword evidence="2" id="KW-0812">Transmembrane</keyword>
<dbReference type="EMBL" id="JBAHYK010001764">
    <property type="protein sequence ID" value="KAL0566821.1"/>
    <property type="molecule type" value="Genomic_DNA"/>
</dbReference>
<organism evidence="3 4">
    <name type="scientific">Marasmius crinis-equi</name>
    <dbReference type="NCBI Taxonomy" id="585013"/>
    <lineage>
        <taxon>Eukaryota</taxon>
        <taxon>Fungi</taxon>
        <taxon>Dikarya</taxon>
        <taxon>Basidiomycota</taxon>
        <taxon>Agaricomycotina</taxon>
        <taxon>Agaricomycetes</taxon>
        <taxon>Agaricomycetidae</taxon>
        <taxon>Agaricales</taxon>
        <taxon>Marasmiineae</taxon>
        <taxon>Marasmiaceae</taxon>
        <taxon>Marasmius</taxon>
    </lineage>
</organism>
<dbReference type="Proteomes" id="UP001465976">
    <property type="component" value="Unassembled WGS sequence"/>
</dbReference>
<keyword evidence="2" id="KW-0472">Membrane</keyword>
<comment type="caution">
    <text evidence="3">The sequence shown here is derived from an EMBL/GenBank/DDBJ whole genome shotgun (WGS) entry which is preliminary data.</text>
</comment>
<evidence type="ECO:0000256" key="2">
    <source>
        <dbReference type="SAM" id="Phobius"/>
    </source>
</evidence>
<keyword evidence="4" id="KW-1185">Reference proteome</keyword>
<keyword evidence="1" id="KW-0175">Coiled coil</keyword>
<evidence type="ECO:0000256" key="1">
    <source>
        <dbReference type="SAM" id="Coils"/>
    </source>
</evidence>
<accession>A0ABR3EVJ3</accession>
<gene>
    <name evidence="3" type="ORF">V5O48_015185</name>
</gene>
<evidence type="ECO:0000313" key="3">
    <source>
        <dbReference type="EMBL" id="KAL0566821.1"/>
    </source>
</evidence>
<feature type="transmembrane region" description="Helical" evidence="2">
    <location>
        <begin position="6"/>
        <end position="25"/>
    </location>
</feature>
<proteinExistence type="predicted"/>
<reference evidence="3 4" key="1">
    <citation type="submission" date="2024-02" db="EMBL/GenBank/DDBJ databases">
        <title>A draft genome for the cacao thread blight pathogen Marasmius crinis-equi.</title>
        <authorList>
            <person name="Cohen S.P."/>
            <person name="Baruah I.K."/>
            <person name="Amoako-Attah I."/>
            <person name="Bukari Y."/>
            <person name="Meinhardt L.W."/>
            <person name="Bailey B.A."/>
        </authorList>
    </citation>
    <scope>NUCLEOTIDE SEQUENCE [LARGE SCALE GENOMIC DNA]</scope>
    <source>
        <strain evidence="3 4">GH-76</strain>
    </source>
</reference>
<sequence length="318" mass="37851">MESFYHFLSLFIILIISTALVVLLWKQSRRESFYLNRIHDLMEYSRILEGRLTDKQKQYDDLRSSAAASHAKYIQLERHFLSNEEQYEQRCRRLEEENKKLMVKRRQHEVDITIQPLALFMERFLLMNKLWRQEREIARLQTSLADRDRNISGAAFDGFKDRLLLWNTIWRKQGEMRLVLEENARMKQNMVRSITKAAKKMVLDTRREGMIEEMMDELVTEIEDGKKEMKALKARHELEVQEINGDWFHDYRKLLTEIEALRLGKRARDIEQEITNDMEQRLVQAILASKAPSKPLGPAKATNTALVVCKANKKPRWR</sequence>
<feature type="coiled-coil region" evidence="1">
    <location>
        <begin position="215"/>
        <end position="246"/>
    </location>
</feature>
<name>A0ABR3EVJ3_9AGAR</name>
<keyword evidence="2" id="KW-1133">Transmembrane helix</keyword>
<protein>
    <submittedName>
        <fullName evidence="3">Uncharacterized protein</fullName>
    </submittedName>
</protein>
<evidence type="ECO:0000313" key="4">
    <source>
        <dbReference type="Proteomes" id="UP001465976"/>
    </source>
</evidence>
<feature type="coiled-coil region" evidence="1">
    <location>
        <begin position="77"/>
        <end position="111"/>
    </location>
</feature>